<dbReference type="EMBL" id="BK059113">
    <property type="protein sequence ID" value="DAE31914.1"/>
    <property type="molecule type" value="Genomic_DNA"/>
</dbReference>
<name>A0A8S5RLC2_9VIRU</name>
<accession>A0A8S5RLC2</accession>
<reference evidence="1" key="1">
    <citation type="journal article" date="2021" name="Proc. Natl. Acad. Sci. U.S.A.">
        <title>A Catalog of Tens of Thousands of Viruses from Human Metagenomes Reveals Hidden Associations with Chronic Diseases.</title>
        <authorList>
            <person name="Tisza M.J."/>
            <person name="Buck C.B."/>
        </authorList>
    </citation>
    <scope>NUCLEOTIDE SEQUENCE</scope>
    <source>
        <strain evidence="1">Ct6GG30</strain>
    </source>
</reference>
<organism evidence="1">
    <name type="scientific">virus sp. ct6GG30</name>
    <dbReference type="NCBI Taxonomy" id="2825804"/>
    <lineage>
        <taxon>Viruses</taxon>
    </lineage>
</organism>
<sequence length="83" mass="9803">MEEVKSRRHTMTDEEVEARIAELKADPDVRLAWKEKTVKYKRRRYLGGLQSDKRRGAQLREAGITWEMLDEQEGLLKEPDYPA</sequence>
<evidence type="ECO:0000313" key="1">
    <source>
        <dbReference type="EMBL" id="DAE31914.1"/>
    </source>
</evidence>
<proteinExistence type="predicted"/>
<protein>
    <submittedName>
        <fullName evidence="1">Uncharacterized protein</fullName>
    </submittedName>
</protein>